<keyword evidence="3" id="KW-1185">Reference proteome</keyword>
<sequence length="103" mass="11718">MTQEQQVVAVPSITQPKQQASVSNTKPWEEPGITQKMYEESLQAEKQLIKSLIKSKIPKKSSPVINTEDTEAQAGIYNIENIKQPEYLYTEDDIKNILEANIR</sequence>
<feature type="region of interest" description="Disordered" evidence="1">
    <location>
        <begin position="1"/>
        <end position="32"/>
    </location>
</feature>
<gene>
    <name evidence="2" type="ORF">KNCP2_04730</name>
</gene>
<accession>A0ABP9TY41</accession>
<comment type="caution">
    <text evidence="2">The sequence shown here is derived from an EMBL/GenBank/DDBJ whole genome shotgun (WGS) entry which is preliminary data.</text>
</comment>
<evidence type="ECO:0000313" key="3">
    <source>
        <dbReference type="Proteomes" id="UP001628124"/>
    </source>
</evidence>
<organism evidence="2 3">
    <name type="scientific">Candidatus Rickettsia kedanie</name>
    <dbReference type="NCBI Taxonomy" id="3115352"/>
    <lineage>
        <taxon>Bacteria</taxon>
        <taxon>Pseudomonadati</taxon>
        <taxon>Pseudomonadota</taxon>
        <taxon>Alphaproteobacteria</taxon>
        <taxon>Rickettsiales</taxon>
        <taxon>Rickettsiaceae</taxon>
        <taxon>Rickettsieae</taxon>
        <taxon>Rickettsia</taxon>
        <taxon>spotted fever group</taxon>
    </lineage>
</organism>
<evidence type="ECO:0000256" key="1">
    <source>
        <dbReference type="SAM" id="MobiDB-lite"/>
    </source>
</evidence>
<name>A0ABP9TY41_9RICK</name>
<dbReference type="Proteomes" id="UP001628124">
    <property type="component" value="Unassembled WGS sequence"/>
</dbReference>
<proteinExistence type="predicted"/>
<dbReference type="EMBL" id="BAABMM010000019">
    <property type="protein sequence ID" value="GAA5252185.1"/>
    <property type="molecule type" value="Genomic_DNA"/>
</dbReference>
<evidence type="ECO:0000313" key="2">
    <source>
        <dbReference type="EMBL" id="GAA5252185.1"/>
    </source>
</evidence>
<protein>
    <submittedName>
        <fullName evidence="2">Uncharacterized protein</fullName>
    </submittedName>
</protein>
<reference evidence="2 3" key="1">
    <citation type="journal article" date="2024" name="Microbiol. Immunol.">
        <title>Discovery of a novel spotted fever group Rickettsia, 'Candidatus Rickettsia kedanie,' in unfed larval chigger mites, Leptotrombidium scutellare.</title>
        <authorList>
            <person name="Ogawa M."/>
            <person name="Matsutani M."/>
            <person name="Katayama T."/>
            <person name="Takada N."/>
            <person name="Noda S."/>
            <person name="Takahashi M."/>
            <person name="Kageyama D."/>
            <person name="Hanaoka N."/>
            <person name="Ebihara H."/>
        </authorList>
    </citation>
    <scope>NUCLEOTIDE SEQUENCE [LARGE SCALE GENOMIC DNA]</scope>
    <source>
        <strain evidence="2 3">KNCP2-13</strain>
    </source>
</reference>
<feature type="compositionally biased region" description="Polar residues" evidence="1">
    <location>
        <begin position="1"/>
        <end position="26"/>
    </location>
</feature>